<protein>
    <recommendedName>
        <fullName evidence="2">Glycosyl hydrolase family 95 catalytic domain-containing protein</fullName>
    </recommendedName>
</protein>
<dbReference type="InterPro" id="IPR008928">
    <property type="entry name" value="6-hairpin_glycosidase_sf"/>
</dbReference>
<sequence length="992" mass="103405">MSTSSRSRYRQIWVVLVATTLTVAGLATPAAAATLTTAWQNGAFQIDRHAVVSRSNIVLGAPNSAATQSLPLGNGTVGAAVWAANGFTAQLNRDDTFPDRKSPGQVTIPGLAKLTSAADFAAHLDLYDGVLTETGGGLTARIFVRADKDELVVDVIGADPNSAQTVQGNLWSGRSPQAQASGPVGTLAETWVDNPTGGSGQTFGSLLAVTAGGRNVSATVVNGQTVRTSFNPNADGSFRVVVGAPHWTGGDALGTATQLLGNDATASTVDAQHLAWWHDFWGGANLMEVNSADGSGQYLESLRTIYLYQEASLNRGQYPGTQAGVADLFAFSQDTQDWVPADYWFWNLRMQLAANLSSGVPALNTGFINLYTSNLANIQAWTQAHVPGTAGACVPETMRFNGNGYYGGGSAASNASCDTTIAPTYNSMDLSTGAEVSLWIWQTYQQNRSQSFLQTGYPLMKAAAQFLLSYAKTGADGLLHTTANAHETQWNVTDPVTDIMAMQALFPVVISAAQTLNTDQALVTQLQAAQQKIPPLPRTDSATHKQVLHASDDAAGQDVIAFSTQPAAELHNGENLDLESTFSYGLIGDASPLTALAKRSYTARLFQNNADWDYDALYAARLGLASEVKANLVNNVKKYQLYVSGMAALFGTVGDEPYNEETGIVAASMNEALAQDYDGLLRIAPAWPSDWDGDGTVSMQHNSKVDVQVRGGVPVTVVLEAGDNAAMAVRSPWPGQSVQVVDATTGSTALTTTAGQFTINTVNGHKYLIEKSADPFTNLPFVPVTGTAANSARHFGPVQIGLDKAAVASSLSATYNNIGVTADNNTNPGNIDGGGASMSATALANAGARAGGTVSHGLTFTWPSQAGTGSADNTVSNGQTIALSGSGNTLGFLVTATYGPVSGVGTITYTDGSTQDFTLASSDWWGGSGDVAIAGAYQNRPGNTTYQHTSDVYYVSVPLSAGKTTSTVRLPAVSGSATAGTPSLHVFAMARG</sequence>
<keyword evidence="4" id="KW-1185">Reference proteome</keyword>
<dbReference type="InterPro" id="IPR054363">
    <property type="entry name" value="GH95_cat"/>
</dbReference>
<dbReference type="Proteomes" id="UP001589810">
    <property type="component" value="Unassembled WGS sequence"/>
</dbReference>
<dbReference type="InterPro" id="IPR012341">
    <property type="entry name" value="6hp_glycosidase-like_sf"/>
</dbReference>
<dbReference type="EMBL" id="JBHLUD010000009">
    <property type="protein sequence ID" value="MFC0545169.1"/>
    <property type="molecule type" value="Genomic_DNA"/>
</dbReference>
<keyword evidence="1" id="KW-0732">Signal</keyword>
<feature type="signal peptide" evidence="1">
    <location>
        <begin position="1"/>
        <end position="32"/>
    </location>
</feature>
<reference evidence="3 4" key="1">
    <citation type="submission" date="2024-09" db="EMBL/GenBank/DDBJ databases">
        <authorList>
            <person name="Sun Q."/>
            <person name="Mori K."/>
        </authorList>
    </citation>
    <scope>NUCLEOTIDE SEQUENCE [LARGE SCALE GENOMIC DNA]</scope>
    <source>
        <strain evidence="3 4">TBRC 1432</strain>
    </source>
</reference>
<dbReference type="RefSeq" id="WP_273935011.1">
    <property type="nucleotide sequence ID" value="NZ_CP097263.1"/>
</dbReference>
<comment type="caution">
    <text evidence="3">The sequence shown here is derived from an EMBL/GenBank/DDBJ whole genome shotgun (WGS) entry which is preliminary data.</text>
</comment>
<feature type="domain" description="Glycosyl hydrolase family 95 catalytic" evidence="2">
    <location>
        <begin position="432"/>
        <end position="536"/>
    </location>
</feature>
<dbReference type="Gene3D" id="1.50.10.10">
    <property type="match status" value="1"/>
</dbReference>
<organism evidence="3 4">
    <name type="scientific">Kutzneria chonburiensis</name>
    <dbReference type="NCBI Taxonomy" id="1483604"/>
    <lineage>
        <taxon>Bacteria</taxon>
        <taxon>Bacillati</taxon>
        <taxon>Actinomycetota</taxon>
        <taxon>Actinomycetes</taxon>
        <taxon>Pseudonocardiales</taxon>
        <taxon>Pseudonocardiaceae</taxon>
        <taxon>Kutzneria</taxon>
    </lineage>
</organism>
<accession>A0ABV6MXY7</accession>
<proteinExistence type="predicted"/>
<name>A0ABV6MXY7_9PSEU</name>
<evidence type="ECO:0000313" key="3">
    <source>
        <dbReference type="EMBL" id="MFC0545169.1"/>
    </source>
</evidence>
<dbReference type="PANTHER" id="PTHR31084">
    <property type="entry name" value="ALPHA-L-FUCOSIDASE 2"/>
    <property type="match status" value="1"/>
</dbReference>
<evidence type="ECO:0000313" key="4">
    <source>
        <dbReference type="Proteomes" id="UP001589810"/>
    </source>
</evidence>
<dbReference type="Pfam" id="PF22124">
    <property type="entry name" value="Glyco_hydro_95_cat"/>
    <property type="match status" value="1"/>
</dbReference>
<evidence type="ECO:0000259" key="2">
    <source>
        <dbReference type="Pfam" id="PF22124"/>
    </source>
</evidence>
<dbReference type="PANTHER" id="PTHR31084:SF0">
    <property type="entry name" value="ALPHA-L-FUCOSIDASE 2"/>
    <property type="match status" value="1"/>
</dbReference>
<dbReference type="Gene3D" id="2.60.40.1180">
    <property type="entry name" value="Golgi alpha-mannosidase II"/>
    <property type="match status" value="1"/>
</dbReference>
<dbReference type="InterPro" id="IPR013780">
    <property type="entry name" value="Glyco_hydro_b"/>
</dbReference>
<feature type="chain" id="PRO_5046594574" description="Glycosyl hydrolase family 95 catalytic domain-containing protein" evidence="1">
    <location>
        <begin position="33"/>
        <end position="992"/>
    </location>
</feature>
<evidence type="ECO:0000256" key="1">
    <source>
        <dbReference type="SAM" id="SignalP"/>
    </source>
</evidence>
<gene>
    <name evidence="3" type="ORF">ACFFH7_26925</name>
</gene>
<dbReference type="SUPFAM" id="SSF48208">
    <property type="entry name" value="Six-hairpin glycosidases"/>
    <property type="match status" value="1"/>
</dbReference>